<keyword evidence="3" id="KW-1185">Reference proteome</keyword>
<protein>
    <submittedName>
        <fullName evidence="2">Uncharacterized protein</fullName>
    </submittedName>
</protein>
<evidence type="ECO:0000256" key="1">
    <source>
        <dbReference type="SAM" id="Phobius"/>
    </source>
</evidence>
<dbReference type="EMBL" id="JABMIG020000034">
    <property type="protein sequence ID" value="KAL3800176.1"/>
    <property type="molecule type" value="Genomic_DNA"/>
</dbReference>
<dbReference type="AlphaFoldDB" id="A0ABD3QJY8"/>
<accession>A0ABD3QJY8</accession>
<name>A0ABD3QJY8_9STRA</name>
<proteinExistence type="predicted"/>
<organism evidence="2 3">
    <name type="scientific">Cyclotella cryptica</name>
    <dbReference type="NCBI Taxonomy" id="29204"/>
    <lineage>
        <taxon>Eukaryota</taxon>
        <taxon>Sar</taxon>
        <taxon>Stramenopiles</taxon>
        <taxon>Ochrophyta</taxon>
        <taxon>Bacillariophyta</taxon>
        <taxon>Coscinodiscophyceae</taxon>
        <taxon>Thalassiosirophycidae</taxon>
        <taxon>Stephanodiscales</taxon>
        <taxon>Stephanodiscaceae</taxon>
        <taxon>Cyclotella</taxon>
    </lineage>
</organism>
<keyword evidence="1" id="KW-0812">Transmembrane</keyword>
<gene>
    <name evidence="2" type="ORF">HJC23_001097</name>
</gene>
<reference evidence="2 3" key="1">
    <citation type="journal article" date="2020" name="G3 (Bethesda)">
        <title>Improved Reference Genome for Cyclotella cryptica CCMP332, a Model for Cell Wall Morphogenesis, Salinity Adaptation, and Lipid Production in Diatoms (Bacillariophyta).</title>
        <authorList>
            <person name="Roberts W.R."/>
            <person name="Downey K.M."/>
            <person name="Ruck E.C."/>
            <person name="Traller J.C."/>
            <person name="Alverson A.J."/>
        </authorList>
    </citation>
    <scope>NUCLEOTIDE SEQUENCE [LARGE SCALE GENOMIC DNA]</scope>
    <source>
        <strain evidence="2 3">CCMP332</strain>
    </source>
</reference>
<dbReference type="Proteomes" id="UP001516023">
    <property type="component" value="Unassembled WGS sequence"/>
</dbReference>
<keyword evidence="1" id="KW-1133">Transmembrane helix</keyword>
<sequence length="229" mass="25830">MANVLPGEKGRVWVPTFFCWAFTMYCWFCVRREMDHYMELRMYILGGEEEARMFGKESLRRELAEGRGASGMLKLVSETPKEEPLENAVVENEDNQIESDYRLQIPDVRSLSTWSSSPLLPENEEDVSPPNLSYHSFGENCGVYRTVFVCKGWGNLARGEIVKSNVGGKVVEGVALIGRSQDFHCIFGGRDSRIKLETKFVGLVTSRMCPCCACFCWSFAEAVSSIFGL</sequence>
<evidence type="ECO:0000313" key="2">
    <source>
        <dbReference type="EMBL" id="KAL3800176.1"/>
    </source>
</evidence>
<keyword evidence="1" id="KW-0472">Membrane</keyword>
<comment type="caution">
    <text evidence="2">The sequence shown here is derived from an EMBL/GenBank/DDBJ whole genome shotgun (WGS) entry which is preliminary data.</text>
</comment>
<feature type="transmembrane region" description="Helical" evidence="1">
    <location>
        <begin position="12"/>
        <end position="30"/>
    </location>
</feature>
<evidence type="ECO:0000313" key="3">
    <source>
        <dbReference type="Proteomes" id="UP001516023"/>
    </source>
</evidence>